<evidence type="ECO:0000313" key="8">
    <source>
        <dbReference type="EMBL" id="MFC5141677.1"/>
    </source>
</evidence>
<evidence type="ECO:0000259" key="6">
    <source>
        <dbReference type="PROSITE" id="PS50043"/>
    </source>
</evidence>
<feature type="modified residue" description="4-aspartylphosphate" evidence="5">
    <location>
        <position position="54"/>
    </location>
</feature>
<proteinExistence type="predicted"/>
<dbReference type="CDD" id="cd06170">
    <property type="entry name" value="LuxR_C_like"/>
    <property type="match status" value="1"/>
</dbReference>
<organism evidence="8 9">
    <name type="scientific">Actinomycetospora rhizophila</name>
    <dbReference type="NCBI Taxonomy" id="1416876"/>
    <lineage>
        <taxon>Bacteria</taxon>
        <taxon>Bacillati</taxon>
        <taxon>Actinomycetota</taxon>
        <taxon>Actinomycetes</taxon>
        <taxon>Pseudonocardiales</taxon>
        <taxon>Pseudonocardiaceae</taxon>
        <taxon>Actinomycetospora</taxon>
    </lineage>
</organism>
<dbReference type="CDD" id="cd17535">
    <property type="entry name" value="REC_NarL-like"/>
    <property type="match status" value="1"/>
</dbReference>
<feature type="domain" description="Response regulatory" evidence="7">
    <location>
        <begin position="3"/>
        <end position="121"/>
    </location>
</feature>
<dbReference type="RefSeq" id="WP_378023814.1">
    <property type="nucleotide sequence ID" value="NZ_JBHSKG010000017.1"/>
</dbReference>
<evidence type="ECO:0000256" key="3">
    <source>
        <dbReference type="ARBA" id="ARBA00023125"/>
    </source>
</evidence>
<reference evidence="9" key="1">
    <citation type="journal article" date="2019" name="Int. J. Syst. Evol. Microbiol.">
        <title>The Global Catalogue of Microorganisms (GCM) 10K type strain sequencing project: providing services to taxonomists for standard genome sequencing and annotation.</title>
        <authorList>
            <consortium name="The Broad Institute Genomics Platform"/>
            <consortium name="The Broad Institute Genome Sequencing Center for Infectious Disease"/>
            <person name="Wu L."/>
            <person name="Ma J."/>
        </authorList>
    </citation>
    <scope>NUCLEOTIDE SEQUENCE [LARGE SCALE GENOMIC DNA]</scope>
    <source>
        <strain evidence="9">XZYJ18</strain>
    </source>
</reference>
<evidence type="ECO:0000259" key="7">
    <source>
        <dbReference type="PROSITE" id="PS50110"/>
    </source>
</evidence>
<dbReference type="Gene3D" id="3.40.50.2300">
    <property type="match status" value="1"/>
</dbReference>
<dbReference type="InterPro" id="IPR039420">
    <property type="entry name" value="WalR-like"/>
</dbReference>
<dbReference type="InterPro" id="IPR000792">
    <property type="entry name" value="Tscrpt_reg_LuxR_C"/>
</dbReference>
<dbReference type="SMART" id="SM00421">
    <property type="entry name" value="HTH_LUXR"/>
    <property type="match status" value="1"/>
</dbReference>
<evidence type="ECO:0000256" key="2">
    <source>
        <dbReference type="ARBA" id="ARBA00023015"/>
    </source>
</evidence>
<dbReference type="InterPro" id="IPR016032">
    <property type="entry name" value="Sig_transdc_resp-reg_C-effctor"/>
</dbReference>
<evidence type="ECO:0000313" key="9">
    <source>
        <dbReference type="Proteomes" id="UP001596175"/>
    </source>
</evidence>
<dbReference type="Proteomes" id="UP001596175">
    <property type="component" value="Unassembled WGS sequence"/>
</dbReference>
<gene>
    <name evidence="8" type="ORF">ACFPK1_25805</name>
</gene>
<name>A0ABV9ZN80_9PSEU</name>
<keyword evidence="9" id="KW-1185">Reference proteome</keyword>
<evidence type="ECO:0000256" key="5">
    <source>
        <dbReference type="PROSITE-ProRule" id="PRU00169"/>
    </source>
</evidence>
<feature type="domain" description="HTH luxR-type" evidence="6">
    <location>
        <begin position="148"/>
        <end position="213"/>
    </location>
</feature>
<dbReference type="PANTHER" id="PTHR43214">
    <property type="entry name" value="TWO-COMPONENT RESPONSE REGULATOR"/>
    <property type="match status" value="1"/>
</dbReference>
<dbReference type="EMBL" id="JBHSKG010000017">
    <property type="protein sequence ID" value="MFC5141677.1"/>
    <property type="molecule type" value="Genomic_DNA"/>
</dbReference>
<dbReference type="Pfam" id="PF00196">
    <property type="entry name" value="GerE"/>
    <property type="match status" value="1"/>
</dbReference>
<accession>A0ABV9ZN80</accession>
<evidence type="ECO:0000256" key="4">
    <source>
        <dbReference type="ARBA" id="ARBA00023163"/>
    </source>
</evidence>
<keyword evidence="2" id="KW-0805">Transcription regulation</keyword>
<evidence type="ECO:0000256" key="1">
    <source>
        <dbReference type="ARBA" id="ARBA00022553"/>
    </source>
</evidence>
<dbReference type="SUPFAM" id="SSF46894">
    <property type="entry name" value="C-terminal effector domain of the bipartite response regulators"/>
    <property type="match status" value="1"/>
</dbReference>
<dbReference type="PROSITE" id="PS50110">
    <property type="entry name" value="RESPONSE_REGULATORY"/>
    <property type="match status" value="1"/>
</dbReference>
<dbReference type="PANTHER" id="PTHR43214:SF24">
    <property type="entry name" value="TRANSCRIPTIONAL REGULATORY PROTEIN NARL-RELATED"/>
    <property type="match status" value="1"/>
</dbReference>
<dbReference type="PRINTS" id="PR00038">
    <property type="entry name" value="HTHLUXR"/>
</dbReference>
<dbReference type="InterPro" id="IPR001789">
    <property type="entry name" value="Sig_transdc_resp-reg_receiver"/>
</dbReference>
<sequence length="221" mass="23188">MIRVALADDQQLVRAGLRVLLETEDGFAVVGEAGDGAAAVALVRETRPDVAVMDVRMPGVDGLTALETIVADPSLAGTAVLVLTTFDLDEYVYRALRGGAAGFLLKDAEPADLVRAIALVARGDALLAPAVTRRLIAEFAARPAPLVDATRLDVLTPREREVLALVGAGLTNDEIAARLVISAATARTHVGRLLTKLDARDRPALVVIAYESGAVVPRAVR</sequence>
<keyword evidence="1 5" id="KW-0597">Phosphoprotein</keyword>
<comment type="caution">
    <text evidence="8">The sequence shown here is derived from an EMBL/GenBank/DDBJ whole genome shotgun (WGS) entry which is preliminary data.</text>
</comment>
<dbReference type="Pfam" id="PF00072">
    <property type="entry name" value="Response_reg"/>
    <property type="match status" value="1"/>
</dbReference>
<dbReference type="PROSITE" id="PS50043">
    <property type="entry name" value="HTH_LUXR_2"/>
    <property type="match status" value="1"/>
</dbReference>
<dbReference type="SMART" id="SM00448">
    <property type="entry name" value="REC"/>
    <property type="match status" value="1"/>
</dbReference>
<protein>
    <submittedName>
        <fullName evidence="8">Response regulator</fullName>
    </submittedName>
</protein>
<keyword evidence="3" id="KW-0238">DNA-binding</keyword>
<dbReference type="InterPro" id="IPR011006">
    <property type="entry name" value="CheY-like_superfamily"/>
</dbReference>
<keyword evidence="4" id="KW-0804">Transcription</keyword>
<dbReference type="SUPFAM" id="SSF52172">
    <property type="entry name" value="CheY-like"/>
    <property type="match status" value="1"/>
</dbReference>
<dbReference type="InterPro" id="IPR058245">
    <property type="entry name" value="NreC/VraR/RcsB-like_REC"/>
</dbReference>